<accession>A0A484N224</accession>
<evidence type="ECO:0000256" key="3">
    <source>
        <dbReference type="ARBA" id="ARBA00023242"/>
    </source>
</evidence>
<name>A0A484N224_9ASTE</name>
<reference evidence="4 5" key="1">
    <citation type="submission" date="2018-04" db="EMBL/GenBank/DDBJ databases">
        <authorList>
            <person name="Vogel A."/>
        </authorList>
    </citation>
    <scope>NUCLEOTIDE SEQUENCE [LARGE SCALE GENOMIC DNA]</scope>
</reference>
<dbReference type="AlphaFoldDB" id="A0A484N224"/>
<keyword evidence="3" id="KW-0539">Nucleus</keyword>
<evidence type="ECO:0000256" key="1">
    <source>
        <dbReference type="ARBA" id="ARBA00004123"/>
    </source>
</evidence>
<evidence type="ECO:0000313" key="5">
    <source>
        <dbReference type="Proteomes" id="UP000595140"/>
    </source>
</evidence>
<evidence type="ECO:0000256" key="2">
    <source>
        <dbReference type="ARBA" id="ARBA00009265"/>
    </source>
</evidence>
<comment type="subcellular location">
    <subcellularLocation>
        <location evidence="1">Nucleus</location>
    </subcellularLocation>
</comment>
<evidence type="ECO:0000313" key="4">
    <source>
        <dbReference type="EMBL" id="VFQ95142.1"/>
    </source>
</evidence>
<gene>
    <name evidence="4" type="ORF">CCAM_LOCUS36918</name>
</gene>
<dbReference type="GO" id="GO:0031048">
    <property type="term" value="P:regulatory ncRNA-mediated heterochromatin formation"/>
    <property type="evidence" value="ECO:0007669"/>
    <property type="project" value="TreeGrafter"/>
</dbReference>
<dbReference type="PANTHER" id="PTHR13471">
    <property type="entry name" value="TETRATRICOPEPTIDE-LIKE HELICAL"/>
    <property type="match status" value="1"/>
</dbReference>
<dbReference type="EMBL" id="OOIL02005566">
    <property type="protein sequence ID" value="VFQ95142.1"/>
    <property type="molecule type" value="Genomic_DNA"/>
</dbReference>
<dbReference type="InterPro" id="IPR013633">
    <property type="entry name" value="NRDE-2"/>
</dbReference>
<dbReference type="GO" id="GO:0071013">
    <property type="term" value="C:catalytic step 2 spliceosome"/>
    <property type="evidence" value="ECO:0007669"/>
    <property type="project" value="TreeGrafter"/>
</dbReference>
<comment type="similarity">
    <text evidence="2">Belongs to the NRDE2 family.</text>
</comment>
<sequence length="126" mass="14337">MLHSSWSRGVIDDQSVSLVCCAALFEEISTGWTASAEIFDEAFSRVLPERRRNSHHLEFLFNYYLNMLSKHLSEVKLSKVWDSIVDGLQIYPFSPKLYGALVEIGHLYSSMNTSTRNHQSLIGSSH</sequence>
<proteinExistence type="inferred from homology"/>
<protein>
    <submittedName>
        <fullName evidence="4">Uncharacterized protein</fullName>
    </submittedName>
</protein>
<dbReference type="PANTHER" id="PTHR13471:SF0">
    <property type="entry name" value="NUCLEAR EXOSOME REGULATOR NRDE2"/>
    <property type="match status" value="1"/>
</dbReference>
<dbReference type="OrthoDB" id="297219at2759"/>
<dbReference type="Proteomes" id="UP000595140">
    <property type="component" value="Unassembled WGS sequence"/>
</dbReference>
<keyword evidence="5" id="KW-1185">Reference proteome</keyword>
<organism evidence="4 5">
    <name type="scientific">Cuscuta campestris</name>
    <dbReference type="NCBI Taxonomy" id="132261"/>
    <lineage>
        <taxon>Eukaryota</taxon>
        <taxon>Viridiplantae</taxon>
        <taxon>Streptophyta</taxon>
        <taxon>Embryophyta</taxon>
        <taxon>Tracheophyta</taxon>
        <taxon>Spermatophyta</taxon>
        <taxon>Magnoliopsida</taxon>
        <taxon>eudicotyledons</taxon>
        <taxon>Gunneridae</taxon>
        <taxon>Pentapetalae</taxon>
        <taxon>asterids</taxon>
        <taxon>lamiids</taxon>
        <taxon>Solanales</taxon>
        <taxon>Convolvulaceae</taxon>
        <taxon>Cuscuteae</taxon>
        <taxon>Cuscuta</taxon>
        <taxon>Cuscuta subgen. Grammica</taxon>
        <taxon>Cuscuta sect. Cleistogrammica</taxon>
    </lineage>
</organism>
<dbReference type="GO" id="GO:1902369">
    <property type="term" value="P:negative regulation of RNA catabolic process"/>
    <property type="evidence" value="ECO:0007669"/>
    <property type="project" value="TreeGrafter"/>
</dbReference>